<comment type="caution">
    <text evidence="2">The sequence shown here is derived from an EMBL/GenBank/DDBJ whole genome shotgun (WGS) entry which is preliminary data.</text>
</comment>
<keyword evidence="3" id="KW-1185">Reference proteome</keyword>
<dbReference type="InterPro" id="IPR037883">
    <property type="entry name" value="Knr4/Smi1-like_sf"/>
</dbReference>
<evidence type="ECO:0000313" key="3">
    <source>
        <dbReference type="Proteomes" id="UP000005283"/>
    </source>
</evidence>
<reference evidence="2 3" key="1">
    <citation type="submission" date="2009-12" db="EMBL/GenBank/DDBJ databases">
        <title>Genome Sequence of Prevotella buccalis ATCC 35310.</title>
        <authorList>
            <person name="Durkin A.S."/>
            <person name="Madupu R."/>
            <person name="Torralba M."/>
            <person name="Methe B."/>
            <person name="Sutton G."/>
            <person name="Strausberg R.L."/>
            <person name="Nelson K.E."/>
        </authorList>
    </citation>
    <scope>NUCLEOTIDE SEQUENCE [LARGE SCALE GENOMIC DNA]</scope>
    <source>
        <strain evidence="2 3">ATCC 35310</strain>
    </source>
</reference>
<dbReference type="Proteomes" id="UP000005283">
    <property type="component" value="Unassembled WGS sequence"/>
</dbReference>
<dbReference type="RefSeq" id="WP_004347660.1">
    <property type="nucleotide sequence ID" value="NZ_ADEG01000014.1"/>
</dbReference>
<dbReference type="SUPFAM" id="SSF160631">
    <property type="entry name" value="SMI1/KNR4-like"/>
    <property type="match status" value="1"/>
</dbReference>
<gene>
    <name evidence="2" type="ORF">HMPREF0650_1963</name>
</gene>
<dbReference type="Pfam" id="PF09346">
    <property type="entry name" value="SMI1_KNR4"/>
    <property type="match status" value="1"/>
</dbReference>
<proteinExistence type="predicted"/>
<feature type="domain" description="Knr4/Smi1-like" evidence="1">
    <location>
        <begin position="31"/>
        <end position="147"/>
    </location>
</feature>
<organism evidence="2 3">
    <name type="scientific">Hoylesella buccalis ATCC 35310</name>
    <dbReference type="NCBI Taxonomy" id="679190"/>
    <lineage>
        <taxon>Bacteria</taxon>
        <taxon>Pseudomonadati</taxon>
        <taxon>Bacteroidota</taxon>
        <taxon>Bacteroidia</taxon>
        <taxon>Bacteroidales</taxon>
        <taxon>Prevotellaceae</taxon>
        <taxon>Hoylesella</taxon>
    </lineage>
</organism>
<sequence length="159" mass="19527">MIYKQLKKYVLPNENDRKKEIYKNFKHHFFPISDSEIELVKKEIEIPFELDFFYRHIGYGFFFQNNKDNSDRLLDAISFKQINLRQDYYKYDPDMELYNSSIFRNKYIFYELCEGTYLHIDKKAIGSQNAIYFFERKIANSLEDFLLRFNTEGHYFEYG</sequence>
<dbReference type="EMBL" id="ADEG01000014">
    <property type="protein sequence ID" value="EFA93059.1"/>
    <property type="molecule type" value="Genomic_DNA"/>
</dbReference>
<accession>D1W318</accession>
<evidence type="ECO:0000259" key="1">
    <source>
        <dbReference type="Pfam" id="PF09346"/>
    </source>
</evidence>
<dbReference type="AlphaFoldDB" id="D1W318"/>
<dbReference type="InterPro" id="IPR018958">
    <property type="entry name" value="Knr4/Smi1-like_dom"/>
</dbReference>
<name>D1W318_9BACT</name>
<dbReference type="STRING" id="679190.HMPREF0650_1963"/>
<evidence type="ECO:0000313" key="2">
    <source>
        <dbReference type="EMBL" id="EFA93059.1"/>
    </source>
</evidence>
<protein>
    <recommendedName>
        <fullName evidence="1">Knr4/Smi1-like domain-containing protein</fullName>
    </recommendedName>
</protein>